<dbReference type="EMBL" id="UINC01009167">
    <property type="protein sequence ID" value="SVA41131.1"/>
    <property type="molecule type" value="Genomic_DNA"/>
</dbReference>
<organism evidence="1">
    <name type="scientific">marine metagenome</name>
    <dbReference type="NCBI Taxonomy" id="408172"/>
    <lineage>
        <taxon>unclassified sequences</taxon>
        <taxon>metagenomes</taxon>
        <taxon>ecological metagenomes</taxon>
    </lineage>
</organism>
<evidence type="ECO:0000313" key="1">
    <source>
        <dbReference type="EMBL" id="SVA41131.1"/>
    </source>
</evidence>
<sequence>MDIKISDPIGRSLQHKILTIQAQQ</sequence>
<dbReference type="AlphaFoldDB" id="A0A381VM43"/>
<name>A0A381VM43_9ZZZZ</name>
<protein>
    <submittedName>
        <fullName evidence="1">Uncharacterized protein</fullName>
    </submittedName>
</protein>
<accession>A0A381VM43</accession>
<gene>
    <name evidence="1" type="ORF">METZ01_LOCUS93985</name>
</gene>
<proteinExistence type="predicted"/>
<reference evidence="1" key="1">
    <citation type="submission" date="2018-05" db="EMBL/GenBank/DDBJ databases">
        <authorList>
            <person name="Lanie J.A."/>
            <person name="Ng W.-L."/>
            <person name="Kazmierczak K.M."/>
            <person name="Andrzejewski T.M."/>
            <person name="Davidsen T.M."/>
            <person name="Wayne K.J."/>
            <person name="Tettelin H."/>
            <person name="Glass J.I."/>
            <person name="Rusch D."/>
            <person name="Podicherti R."/>
            <person name="Tsui H.-C.T."/>
            <person name="Winkler M.E."/>
        </authorList>
    </citation>
    <scope>NUCLEOTIDE SEQUENCE</scope>
</reference>